<organism evidence="1 2">
    <name type="scientific">Vararia minispora EC-137</name>
    <dbReference type="NCBI Taxonomy" id="1314806"/>
    <lineage>
        <taxon>Eukaryota</taxon>
        <taxon>Fungi</taxon>
        <taxon>Dikarya</taxon>
        <taxon>Basidiomycota</taxon>
        <taxon>Agaricomycotina</taxon>
        <taxon>Agaricomycetes</taxon>
        <taxon>Russulales</taxon>
        <taxon>Lachnocladiaceae</taxon>
        <taxon>Vararia</taxon>
    </lineage>
</organism>
<dbReference type="Proteomes" id="UP000814128">
    <property type="component" value="Unassembled WGS sequence"/>
</dbReference>
<comment type="caution">
    <text evidence="1">The sequence shown here is derived from an EMBL/GenBank/DDBJ whole genome shotgun (WGS) entry which is preliminary data.</text>
</comment>
<proteinExistence type="predicted"/>
<reference evidence="1" key="1">
    <citation type="submission" date="2021-02" db="EMBL/GenBank/DDBJ databases">
        <authorList>
            <consortium name="DOE Joint Genome Institute"/>
            <person name="Ahrendt S."/>
            <person name="Looney B.P."/>
            <person name="Miyauchi S."/>
            <person name="Morin E."/>
            <person name="Drula E."/>
            <person name="Courty P.E."/>
            <person name="Chicoki N."/>
            <person name="Fauchery L."/>
            <person name="Kohler A."/>
            <person name="Kuo A."/>
            <person name="Labutti K."/>
            <person name="Pangilinan J."/>
            <person name="Lipzen A."/>
            <person name="Riley R."/>
            <person name="Andreopoulos W."/>
            <person name="He G."/>
            <person name="Johnson J."/>
            <person name="Barry K.W."/>
            <person name="Grigoriev I.V."/>
            <person name="Nagy L."/>
            <person name="Hibbett D."/>
            <person name="Henrissat B."/>
            <person name="Matheny P.B."/>
            <person name="Labbe J."/>
            <person name="Martin F."/>
        </authorList>
    </citation>
    <scope>NUCLEOTIDE SEQUENCE</scope>
    <source>
        <strain evidence="1">EC-137</strain>
    </source>
</reference>
<protein>
    <submittedName>
        <fullName evidence="1">Uncharacterized protein</fullName>
    </submittedName>
</protein>
<dbReference type="EMBL" id="MU273483">
    <property type="protein sequence ID" value="KAI0035560.1"/>
    <property type="molecule type" value="Genomic_DNA"/>
</dbReference>
<evidence type="ECO:0000313" key="1">
    <source>
        <dbReference type="EMBL" id="KAI0035560.1"/>
    </source>
</evidence>
<keyword evidence="2" id="KW-1185">Reference proteome</keyword>
<accession>A0ACB8QUW3</accession>
<sequence length="167" mass="18763">MPSSCVSGLGSIQDKAEDTEKAREEVQEKHGHAELEHRRAQTKTDKSMKALSDQNVPLGVGSYLRMTVRMPPSTDDTKPTMHSNEIVTEHDPAAYRVAWRYVPAIPGTLFAERWQRLSEVEGGKTLYETREVFGGPLAYVVRWLMRSKLDVAFEAFAASLKERAEAL</sequence>
<gene>
    <name evidence="1" type="ORF">K488DRAFT_83003</name>
</gene>
<evidence type="ECO:0000313" key="2">
    <source>
        <dbReference type="Proteomes" id="UP000814128"/>
    </source>
</evidence>
<name>A0ACB8QUW3_9AGAM</name>
<reference evidence="1" key="2">
    <citation type="journal article" date="2022" name="New Phytol.">
        <title>Evolutionary transition to the ectomycorrhizal habit in the genomes of a hyperdiverse lineage of mushroom-forming fungi.</title>
        <authorList>
            <person name="Looney B."/>
            <person name="Miyauchi S."/>
            <person name="Morin E."/>
            <person name="Drula E."/>
            <person name="Courty P.E."/>
            <person name="Kohler A."/>
            <person name="Kuo A."/>
            <person name="LaButti K."/>
            <person name="Pangilinan J."/>
            <person name="Lipzen A."/>
            <person name="Riley R."/>
            <person name="Andreopoulos W."/>
            <person name="He G."/>
            <person name="Johnson J."/>
            <person name="Nolan M."/>
            <person name="Tritt A."/>
            <person name="Barry K.W."/>
            <person name="Grigoriev I.V."/>
            <person name="Nagy L.G."/>
            <person name="Hibbett D."/>
            <person name="Henrissat B."/>
            <person name="Matheny P.B."/>
            <person name="Labbe J."/>
            <person name="Martin F.M."/>
        </authorList>
    </citation>
    <scope>NUCLEOTIDE SEQUENCE</scope>
    <source>
        <strain evidence="1">EC-137</strain>
    </source>
</reference>